<gene>
    <name evidence="3" type="ORF">HQN87_17430</name>
</gene>
<feature type="domain" description="YhfM-like" evidence="2">
    <location>
        <begin position="29"/>
        <end position="127"/>
    </location>
</feature>
<evidence type="ECO:0000256" key="1">
    <source>
        <dbReference type="SAM" id="Phobius"/>
    </source>
</evidence>
<reference evidence="3 4" key="1">
    <citation type="submission" date="2020-05" db="EMBL/GenBank/DDBJ databases">
        <title>Paenibacillus glebae, sp. nov., Paenibacillus humi sp. nov., Paenibacillus pedi sp. nov., Paenibacillus terrestris sp. nov. and Paenibacillus terricola sp. nov., isolated from a forest top soil sample.</title>
        <authorList>
            <person name="Qi S."/>
            <person name="Carlier A."/>
            <person name="Cnockaert M."/>
            <person name="Vandamme P."/>
        </authorList>
    </citation>
    <scope>NUCLEOTIDE SEQUENCE [LARGE SCALE GENOMIC DNA]</scope>
    <source>
        <strain evidence="3 4">LMG 29502</strain>
    </source>
</reference>
<organism evidence="3 4">
    <name type="scientific">Paenibacillus tritici</name>
    <dbReference type="NCBI Taxonomy" id="1873425"/>
    <lineage>
        <taxon>Bacteria</taxon>
        <taxon>Bacillati</taxon>
        <taxon>Bacillota</taxon>
        <taxon>Bacilli</taxon>
        <taxon>Bacillales</taxon>
        <taxon>Paenibacillaceae</taxon>
        <taxon>Paenibacillus</taxon>
    </lineage>
</organism>
<dbReference type="EMBL" id="JABMKX010000009">
    <property type="protein sequence ID" value="NQX47115.1"/>
    <property type="molecule type" value="Genomic_DNA"/>
</dbReference>
<accession>A0ABX2DR53</accession>
<proteinExistence type="predicted"/>
<comment type="caution">
    <text evidence="3">The sequence shown here is derived from an EMBL/GenBank/DDBJ whole genome shotgun (WGS) entry which is preliminary data.</text>
</comment>
<sequence>MRKIGIISISLIILLVLIYVLVRPNPEIISVNLISETAEITYTDIESIRIFDDAIRTAKKVRGAVDVGPPTYRMNVTYADTEVVKYSLYIDFKTEDGFLIKDSDSEKMLKLKDRSSKELTDLLSKVNTE</sequence>
<protein>
    <recommendedName>
        <fullName evidence="2">YhfM-like domain-containing protein</fullName>
    </recommendedName>
</protein>
<dbReference type="InterPro" id="IPR058780">
    <property type="entry name" value="YhfM-like_dom"/>
</dbReference>
<dbReference type="RefSeq" id="WP_173136026.1">
    <property type="nucleotide sequence ID" value="NZ_JABMKX010000009.1"/>
</dbReference>
<name>A0ABX2DR53_9BACL</name>
<keyword evidence="1" id="KW-0472">Membrane</keyword>
<keyword evidence="1" id="KW-0812">Transmembrane</keyword>
<evidence type="ECO:0000259" key="2">
    <source>
        <dbReference type="Pfam" id="PF26353"/>
    </source>
</evidence>
<evidence type="ECO:0000313" key="4">
    <source>
        <dbReference type="Proteomes" id="UP000711047"/>
    </source>
</evidence>
<keyword evidence="1" id="KW-1133">Transmembrane helix</keyword>
<dbReference type="Pfam" id="PF26353">
    <property type="entry name" value="YhfM"/>
    <property type="match status" value="1"/>
</dbReference>
<evidence type="ECO:0000313" key="3">
    <source>
        <dbReference type="EMBL" id="NQX47115.1"/>
    </source>
</evidence>
<dbReference type="Proteomes" id="UP000711047">
    <property type="component" value="Unassembled WGS sequence"/>
</dbReference>
<keyword evidence="4" id="KW-1185">Reference proteome</keyword>
<feature type="transmembrane region" description="Helical" evidence="1">
    <location>
        <begin position="6"/>
        <end position="22"/>
    </location>
</feature>